<protein>
    <submittedName>
        <fullName evidence="2">Uncharacterized protein</fullName>
    </submittedName>
</protein>
<evidence type="ECO:0000313" key="2">
    <source>
        <dbReference type="EMBL" id="ABN01579.1"/>
    </source>
</evidence>
<reference evidence="2 3" key="1">
    <citation type="submission" date="2007-01" db="EMBL/GenBank/DDBJ databases">
        <authorList>
            <person name="DeShazer D."/>
            <person name="Woods D.E."/>
            <person name="Nierman W.C."/>
        </authorList>
    </citation>
    <scope>NUCLEOTIDE SEQUENCE [LARGE SCALE GENOMIC DNA]</scope>
    <source>
        <strain evidence="2 3">NCTC 10229</strain>
    </source>
</reference>
<dbReference type="EMBL" id="CP000546">
    <property type="protein sequence ID" value="ABN01579.1"/>
    <property type="molecule type" value="Genomic_DNA"/>
</dbReference>
<organism evidence="2 3">
    <name type="scientific">Burkholderia mallei (strain NCTC 10229)</name>
    <dbReference type="NCBI Taxonomy" id="412022"/>
    <lineage>
        <taxon>Bacteria</taxon>
        <taxon>Pseudomonadati</taxon>
        <taxon>Pseudomonadota</taxon>
        <taxon>Betaproteobacteria</taxon>
        <taxon>Burkholderiales</taxon>
        <taxon>Burkholderiaceae</taxon>
        <taxon>Burkholderia</taxon>
        <taxon>pseudomallei group</taxon>
    </lineage>
</organism>
<proteinExistence type="predicted"/>
<evidence type="ECO:0000313" key="3">
    <source>
        <dbReference type="Proteomes" id="UP000002283"/>
    </source>
</evidence>
<dbReference type="AlphaFoldDB" id="A2S6Y7"/>
<sequence length="53" mass="5797">MNSNVRSPSGIAIRSSTNGAEPHATRFDRLRRAPPCGASRDRANAIAQVRRIH</sequence>
<accession>A2S6Y7</accession>
<name>A2S6Y7_BURM9</name>
<evidence type="ECO:0000256" key="1">
    <source>
        <dbReference type="SAM" id="MobiDB-lite"/>
    </source>
</evidence>
<dbReference type="Proteomes" id="UP000002283">
    <property type="component" value="Chromosome I"/>
</dbReference>
<feature type="region of interest" description="Disordered" evidence="1">
    <location>
        <begin position="1"/>
        <end position="53"/>
    </location>
</feature>
<dbReference type="HOGENOM" id="CLU_3059360_0_0_4"/>
<dbReference type="KEGG" id="bml:BMA10229_A1726"/>
<gene>
    <name evidence="2" type="ordered locus">BMA10229_A1726</name>
</gene>